<comment type="caution">
    <text evidence="2">The sequence shown here is derived from an EMBL/GenBank/DDBJ whole genome shotgun (WGS) entry which is preliminary data.</text>
</comment>
<name>A0AAW2VX88_9LAMI</name>
<reference evidence="2" key="1">
    <citation type="submission" date="2020-06" db="EMBL/GenBank/DDBJ databases">
        <authorList>
            <person name="Li T."/>
            <person name="Hu X."/>
            <person name="Zhang T."/>
            <person name="Song X."/>
            <person name="Zhang H."/>
            <person name="Dai N."/>
            <person name="Sheng W."/>
            <person name="Hou X."/>
            <person name="Wei L."/>
        </authorList>
    </citation>
    <scope>NUCLEOTIDE SEQUENCE</scope>
    <source>
        <strain evidence="2">KEN1</strain>
        <tissue evidence="2">Leaf</tissue>
    </source>
</reference>
<feature type="compositionally biased region" description="Basic and acidic residues" evidence="1">
    <location>
        <begin position="14"/>
        <end position="34"/>
    </location>
</feature>
<reference evidence="2" key="2">
    <citation type="journal article" date="2024" name="Plant">
        <title>Genomic evolution and insights into agronomic trait innovations of Sesamum species.</title>
        <authorList>
            <person name="Miao H."/>
            <person name="Wang L."/>
            <person name="Qu L."/>
            <person name="Liu H."/>
            <person name="Sun Y."/>
            <person name="Le M."/>
            <person name="Wang Q."/>
            <person name="Wei S."/>
            <person name="Zheng Y."/>
            <person name="Lin W."/>
            <person name="Duan Y."/>
            <person name="Cao H."/>
            <person name="Xiong S."/>
            <person name="Wang X."/>
            <person name="Wei L."/>
            <person name="Li C."/>
            <person name="Ma Q."/>
            <person name="Ju M."/>
            <person name="Zhao R."/>
            <person name="Li G."/>
            <person name="Mu C."/>
            <person name="Tian Q."/>
            <person name="Mei H."/>
            <person name="Zhang T."/>
            <person name="Gao T."/>
            <person name="Zhang H."/>
        </authorList>
    </citation>
    <scope>NUCLEOTIDE SEQUENCE</scope>
    <source>
        <strain evidence="2">KEN1</strain>
    </source>
</reference>
<feature type="region of interest" description="Disordered" evidence="1">
    <location>
        <begin position="1"/>
        <end position="39"/>
    </location>
</feature>
<evidence type="ECO:0000313" key="2">
    <source>
        <dbReference type="EMBL" id="KAL0433773.1"/>
    </source>
</evidence>
<gene>
    <name evidence="2" type="ORF">Slati_2711600</name>
</gene>
<organism evidence="2">
    <name type="scientific">Sesamum latifolium</name>
    <dbReference type="NCBI Taxonomy" id="2727402"/>
    <lineage>
        <taxon>Eukaryota</taxon>
        <taxon>Viridiplantae</taxon>
        <taxon>Streptophyta</taxon>
        <taxon>Embryophyta</taxon>
        <taxon>Tracheophyta</taxon>
        <taxon>Spermatophyta</taxon>
        <taxon>Magnoliopsida</taxon>
        <taxon>eudicotyledons</taxon>
        <taxon>Gunneridae</taxon>
        <taxon>Pentapetalae</taxon>
        <taxon>asterids</taxon>
        <taxon>lamiids</taxon>
        <taxon>Lamiales</taxon>
        <taxon>Pedaliaceae</taxon>
        <taxon>Sesamum</taxon>
    </lineage>
</organism>
<proteinExistence type="predicted"/>
<evidence type="ECO:0000256" key="1">
    <source>
        <dbReference type="SAM" id="MobiDB-lite"/>
    </source>
</evidence>
<dbReference type="AlphaFoldDB" id="A0AAW2VX88"/>
<accession>A0AAW2VX88</accession>
<dbReference type="EMBL" id="JACGWN010000009">
    <property type="protein sequence ID" value="KAL0433773.1"/>
    <property type="molecule type" value="Genomic_DNA"/>
</dbReference>
<sequence>MRTEEGTFPHYNIRRAECQEGDSQRKEYKKKGSPEEGASLDNALAKGVIHRIAGGPLMEIQGGLGLRMLELLGPLWK</sequence>
<protein>
    <submittedName>
        <fullName evidence="2">Uncharacterized protein</fullName>
    </submittedName>
</protein>